<evidence type="ECO:0000313" key="7">
    <source>
        <dbReference type="Proteomes" id="UP000005408"/>
    </source>
</evidence>
<dbReference type="SUPFAM" id="SSF47391">
    <property type="entry name" value="Dimerization-anchoring domain of cAMP-dependent PK regulatory subunit"/>
    <property type="match status" value="1"/>
</dbReference>
<dbReference type="EnsemblMetazoa" id="G4642.1">
    <property type="protein sequence ID" value="G4642.1:cds"/>
    <property type="gene ID" value="G4642"/>
</dbReference>
<dbReference type="AlphaFoldDB" id="A0A8W8N7B8"/>
<name>A0A8W8N7B8_MAGGI</name>
<dbReference type="CDD" id="cd23019">
    <property type="entry name" value="DD_ROP"/>
    <property type="match status" value="1"/>
</dbReference>
<accession>A0A8W8N7B8</accession>
<evidence type="ECO:0000256" key="5">
    <source>
        <dbReference type="ARBA" id="ARBA00035651"/>
    </source>
</evidence>
<dbReference type="PANTHER" id="PTHR14952">
    <property type="entry name" value="ROPPORIN-1-LIKE PROTEIN"/>
    <property type="match status" value="1"/>
</dbReference>
<dbReference type="InterPro" id="IPR047844">
    <property type="entry name" value="ROP_DD"/>
</dbReference>
<keyword evidence="2" id="KW-0282">Flagellum</keyword>
<dbReference type="PANTHER" id="PTHR14952:SF9">
    <property type="entry name" value="EF-HAND DOMAIN-CONTAINING PROTEIN"/>
    <property type="match status" value="1"/>
</dbReference>
<comment type="subcellular location">
    <subcellularLocation>
        <location evidence="1">Cell projection</location>
        <location evidence="1">Cilium</location>
        <location evidence="1">Flagellum</location>
    </subcellularLocation>
</comment>
<dbReference type="Gene3D" id="1.20.890.10">
    <property type="entry name" value="cAMP-dependent protein kinase regulatory subunit, dimerization-anchoring domain"/>
    <property type="match status" value="1"/>
</dbReference>
<reference evidence="6" key="1">
    <citation type="submission" date="2022-08" db="UniProtKB">
        <authorList>
            <consortium name="EnsemblMetazoa"/>
        </authorList>
    </citation>
    <scope>IDENTIFICATION</scope>
    <source>
        <strain evidence="6">05x7-T-G4-1.051#20</strain>
    </source>
</reference>
<organism evidence="6 7">
    <name type="scientific">Magallana gigas</name>
    <name type="common">Pacific oyster</name>
    <name type="synonym">Crassostrea gigas</name>
    <dbReference type="NCBI Taxonomy" id="29159"/>
    <lineage>
        <taxon>Eukaryota</taxon>
        <taxon>Metazoa</taxon>
        <taxon>Spiralia</taxon>
        <taxon>Lophotrochozoa</taxon>
        <taxon>Mollusca</taxon>
        <taxon>Bivalvia</taxon>
        <taxon>Autobranchia</taxon>
        <taxon>Pteriomorphia</taxon>
        <taxon>Ostreida</taxon>
        <taxon>Ostreoidea</taxon>
        <taxon>Ostreidae</taxon>
        <taxon>Magallana</taxon>
    </lineage>
</organism>
<evidence type="ECO:0000256" key="1">
    <source>
        <dbReference type="ARBA" id="ARBA00004230"/>
    </source>
</evidence>
<evidence type="ECO:0008006" key="8">
    <source>
        <dbReference type="Google" id="ProtNLM"/>
    </source>
</evidence>
<protein>
    <recommendedName>
        <fullName evidence="8">Ropporin-1-like protein</fullName>
    </recommendedName>
</protein>
<evidence type="ECO:0000256" key="4">
    <source>
        <dbReference type="ARBA" id="ARBA00023273"/>
    </source>
</evidence>
<keyword evidence="7" id="KW-1185">Reference proteome</keyword>
<sequence>MVELNLCKMPTNPDEPYYCSQQINIPPSLPDILKQFTKAAIRTQPKDVLAWSAAYFKDMAKGETPPVKERLEMPTATQKTDTGLTPGLLRVLNKQLGPKKTVSLNLVMEKWADLALPKEQFDDLVRIGSFGGEVEWNKFFALCASALGENITDAMKTVCEILTADPEGGPSRIPFPLFKDLYTYLAQIDGEISQQQINEVCNYLKYHVDKQDGYVQPRNFLGAECPKLSTR</sequence>
<comment type="similarity">
    <text evidence="5">Belongs to the ropporin family.</text>
</comment>
<dbReference type="Proteomes" id="UP000005408">
    <property type="component" value="Unassembled WGS sequence"/>
</dbReference>
<evidence type="ECO:0000256" key="2">
    <source>
        <dbReference type="ARBA" id="ARBA00022846"/>
    </source>
</evidence>
<proteinExistence type="inferred from homology"/>
<keyword evidence="3" id="KW-0969">Cilium</keyword>
<evidence type="ECO:0000313" key="6">
    <source>
        <dbReference type="EnsemblMetazoa" id="G4642.1:cds"/>
    </source>
</evidence>
<dbReference type="GO" id="GO:0031514">
    <property type="term" value="C:motile cilium"/>
    <property type="evidence" value="ECO:0007669"/>
    <property type="project" value="UniProtKB-SubCell"/>
</dbReference>
<keyword evidence="4" id="KW-0966">Cell projection</keyword>
<evidence type="ECO:0000256" key="3">
    <source>
        <dbReference type="ARBA" id="ARBA00023069"/>
    </source>
</evidence>